<dbReference type="EMBL" id="LEKV01003640">
    <property type="protein sequence ID" value="KVH98992.1"/>
    <property type="molecule type" value="Genomic_DNA"/>
</dbReference>
<dbReference type="GO" id="GO:0005840">
    <property type="term" value="C:ribosome"/>
    <property type="evidence" value="ECO:0007669"/>
    <property type="project" value="UniProtKB-KW"/>
</dbReference>
<dbReference type="AlphaFoldDB" id="A0A124SE49"/>
<dbReference type="Pfam" id="PF00338">
    <property type="entry name" value="Ribosomal_S10"/>
    <property type="match status" value="1"/>
</dbReference>
<comment type="caution">
    <text evidence="5">The sequence shown here is derived from an EMBL/GenBank/DDBJ whole genome shotgun (WGS) entry which is preliminary data.</text>
</comment>
<evidence type="ECO:0000256" key="1">
    <source>
        <dbReference type="ARBA" id="ARBA00007102"/>
    </source>
</evidence>
<evidence type="ECO:0000256" key="3">
    <source>
        <dbReference type="ARBA" id="ARBA00023274"/>
    </source>
</evidence>
<evidence type="ECO:0000313" key="6">
    <source>
        <dbReference type="Proteomes" id="UP000243975"/>
    </source>
</evidence>
<sequence length="295" mass="34445">MTIQSPRQRFRQMRVFINDRSTRFSSTIKAILWRFSSDSVEVLKGLPPRYMRDSVLAITPLFLYNYTTQCIVFLSKPSLDSRRLEISELAKVSHSLLALPRLVYLSSRLSIRLIVAGFTFPADSVLMHNKLGISAVEPPVTIMASSLRNFLLRSSSGDAIVRHEMRRYKSDSTTKMQIIIRSHEPIEKGLYWDLPSDTRKIGLPTRRHLFTVLKSPFVHKKAREQFHVQSNKQMLVMEAKRHELNKKYFWLKRQRIFGAQFEILFSFKTRLDKEKLLEIVQPKDVFEDGKVEEAL</sequence>
<dbReference type="Proteomes" id="UP000243975">
    <property type="component" value="Unassembled WGS sequence"/>
</dbReference>
<organism evidence="5 6">
    <name type="scientific">Cynara cardunculus var. scolymus</name>
    <name type="common">Globe artichoke</name>
    <name type="synonym">Cynara scolymus</name>
    <dbReference type="NCBI Taxonomy" id="59895"/>
    <lineage>
        <taxon>Eukaryota</taxon>
        <taxon>Viridiplantae</taxon>
        <taxon>Streptophyta</taxon>
        <taxon>Embryophyta</taxon>
        <taxon>Tracheophyta</taxon>
        <taxon>Spermatophyta</taxon>
        <taxon>Magnoliopsida</taxon>
        <taxon>eudicotyledons</taxon>
        <taxon>Gunneridae</taxon>
        <taxon>Pentapetalae</taxon>
        <taxon>asterids</taxon>
        <taxon>campanulids</taxon>
        <taxon>Asterales</taxon>
        <taxon>Asteraceae</taxon>
        <taxon>Carduoideae</taxon>
        <taxon>Cardueae</taxon>
        <taxon>Carduinae</taxon>
        <taxon>Cynara</taxon>
    </lineage>
</organism>
<dbReference type="SUPFAM" id="SSF54999">
    <property type="entry name" value="Ribosomal protein S10"/>
    <property type="match status" value="1"/>
</dbReference>
<dbReference type="Gramene" id="KVH98992">
    <property type="protein sequence ID" value="KVH98992"/>
    <property type="gene ID" value="Ccrd_022789"/>
</dbReference>
<feature type="domain" description="Small ribosomal subunit protein uS10" evidence="4">
    <location>
        <begin position="201"/>
        <end position="239"/>
    </location>
</feature>
<keyword evidence="3" id="KW-0687">Ribonucleoprotein</keyword>
<comment type="similarity">
    <text evidence="1">Belongs to the universal ribosomal protein uS10 family.</text>
</comment>
<dbReference type="PANTHER" id="PTHR11700">
    <property type="entry name" value="30S RIBOSOMAL PROTEIN S10 FAMILY MEMBER"/>
    <property type="match status" value="1"/>
</dbReference>
<evidence type="ECO:0000256" key="2">
    <source>
        <dbReference type="ARBA" id="ARBA00022980"/>
    </source>
</evidence>
<dbReference type="STRING" id="59895.A0A124SE49"/>
<gene>
    <name evidence="5" type="ORF">Ccrd_022789</name>
</gene>
<dbReference type="GO" id="GO:0003735">
    <property type="term" value="F:structural constituent of ribosome"/>
    <property type="evidence" value="ECO:0007669"/>
    <property type="project" value="InterPro"/>
</dbReference>
<dbReference type="GO" id="GO:1990904">
    <property type="term" value="C:ribonucleoprotein complex"/>
    <property type="evidence" value="ECO:0007669"/>
    <property type="project" value="UniProtKB-KW"/>
</dbReference>
<dbReference type="GO" id="GO:0006412">
    <property type="term" value="P:translation"/>
    <property type="evidence" value="ECO:0007669"/>
    <property type="project" value="InterPro"/>
</dbReference>
<dbReference type="Gene3D" id="3.30.70.600">
    <property type="entry name" value="Ribosomal protein S10 domain"/>
    <property type="match status" value="1"/>
</dbReference>
<name>A0A124SE49_CYNCS</name>
<keyword evidence="2 5" id="KW-0689">Ribosomal protein</keyword>
<dbReference type="InterPro" id="IPR001848">
    <property type="entry name" value="Ribosomal_uS10"/>
</dbReference>
<reference evidence="5 6" key="1">
    <citation type="journal article" date="2016" name="Sci. Rep.">
        <title>The genome sequence of the outbreeding globe artichoke constructed de novo incorporating a phase-aware low-pass sequencing strategy of F1 progeny.</title>
        <authorList>
            <person name="Scaglione D."/>
            <person name="Reyes-Chin-Wo S."/>
            <person name="Acquadro A."/>
            <person name="Froenicke L."/>
            <person name="Portis E."/>
            <person name="Beitel C."/>
            <person name="Tirone M."/>
            <person name="Mauro R."/>
            <person name="Lo Monaco A."/>
            <person name="Mauromicale G."/>
            <person name="Faccioli P."/>
            <person name="Cattivelli L."/>
            <person name="Rieseberg L."/>
            <person name="Michelmore R."/>
            <person name="Lanteri S."/>
        </authorList>
    </citation>
    <scope>NUCLEOTIDE SEQUENCE [LARGE SCALE GENOMIC DNA]</scope>
    <source>
        <strain evidence="5">2C</strain>
    </source>
</reference>
<protein>
    <submittedName>
        <fullName evidence="5">Ribosomal protein S10</fullName>
    </submittedName>
</protein>
<dbReference type="InterPro" id="IPR036838">
    <property type="entry name" value="Ribosomal_uS10_dom_sf"/>
</dbReference>
<evidence type="ECO:0000313" key="5">
    <source>
        <dbReference type="EMBL" id="KVH98992.1"/>
    </source>
</evidence>
<evidence type="ECO:0000259" key="4">
    <source>
        <dbReference type="Pfam" id="PF00338"/>
    </source>
</evidence>
<accession>A0A124SE49</accession>
<proteinExistence type="inferred from homology"/>
<keyword evidence="6" id="KW-1185">Reference proteome</keyword>
<dbReference type="InterPro" id="IPR027486">
    <property type="entry name" value="Ribosomal_uS10_dom"/>
</dbReference>